<accession>A0A061BIQ8</accession>
<evidence type="ECO:0000313" key="2">
    <source>
        <dbReference type="EMBL" id="CDR71369.1"/>
    </source>
</evidence>
<dbReference type="OrthoDB" id="10579719at2759"/>
<keyword evidence="1" id="KW-1133">Transmembrane helix</keyword>
<organism evidence="2">
    <name type="scientific">Babesia bigemina</name>
    <dbReference type="NCBI Taxonomy" id="5866"/>
    <lineage>
        <taxon>Eukaryota</taxon>
        <taxon>Sar</taxon>
        <taxon>Alveolata</taxon>
        <taxon>Apicomplexa</taxon>
        <taxon>Aconoidasida</taxon>
        <taxon>Piroplasmida</taxon>
        <taxon>Babesiidae</taxon>
        <taxon>Babesia</taxon>
    </lineage>
</organism>
<dbReference type="VEuPathDB" id="PiroplasmaDB:BBBOND_0000100"/>
<name>A0A061BIQ8_BABBI</name>
<dbReference type="KEGG" id="bbig:BBBOND_0000100"/>
<feature type="transmembrane region" description="Helical" evidence="1">
    <location>
        <begin position="1741"/>
        <end position="1762"/>
    </location>
</feature>
<reference evidence="2" key="2">
    <citation type="submission" date="2014-06" db="EMBL/GenBank/DDBJ databases">
        <authorList>
            <person name="Aslett M."/>
            <person name="De Silva Nishadi"/>
        </authorList>
    </citation>
    <scope>NUCLEOTIDE SEQUENCE</scope>
    <source>
        <strain evidence="2">Bond</strain>
    </source>
</reference>
<evidence type="ECO:0000256" key="1">
    <source>
        <dbReference type="SAM" id="Phobius"/>
    </source>
</evidence>
<dbReference type="RefSeq" id="XP_012770319.1">
    <property type="nucleotide sequence ID" value="XM_012914865.1"/>
</dbReference>
<reference evidence="2" key="1">
    <citation type="journal article" date="2014" name="Nucleic Acids Res.">
        <title>The evolutionary dynamics of variant antigen genes in Babesia reveal a history of genomic innovation underlying host-parasite interaction.</title>
        <authorList>
            <person name="Jackson A.P."/>
            <person name="Otto T.D."/>
            <person name="Darby A."/>
            <person name="Ramaprasad A."/>
            <person name="Xia D."/>
            <person name="Echaide I.E."/>
            <person name="Farber M."/>
            <person name="Gahlot S."/>
            <person name="Gamble J."/>
            <person name="Gupta D."/>
            <person name="Gupta Y."/>
            <person name="Jackson L."/>
            <person name="Malandrin L."/>
            <person name="Malas T.B."/>
            <person name="Moussa E."/>
            <person name="Nair M."/>
            <person name="Reid AJ."/>
            <person name="Sanders M."/>
            <person name="Sharma J."/>
            <person name="Tracey A."/>
            <person name="Quail M.A."/>
            <person name="Weir W."/>
            <person name="Wastling J.M."/>
            <person name="Hall N."/>
            <person name="Willadsen P."/>
            <person name="Lingelbach K."/>
            <person name="Shiels B."/>
            <person name="Tait A."/>
            <person name="Berriman M."/>
            <person name="Allred D.R."/>
            <person name="Pain A."/>
        </authorList>
    </citation>
    <scope>NUCLEOTIDE SEQUENCE</scope>
    <source>
        <strain evidence="2">Bond</strain>
    </source>
</reference>
<proteinExistence type="predicted"/>
<dbReference type="EMBL" id="LK054820">
    <property type="protein sequence ID" value="CDR71369.1"/>
    <property type="molecule type" value="Genomic_DNA"/>
</dbReference>
<sequence length="1803" mass="201965">MKIVEKLKKFATELGENDNILTHLCDGLEKFLGFNSESKGYTGQGIVYSDLDRLCDGVMGFLSGVLEAVKNENEVTTYDVNRENKLSKVLTTLNDNIGKGSKGLETALGDVTWWLGDYEIDLIKKTERVTEYLGKFVHDLGDKHFISVSGKDSRPLVEQLHAWKTTVYQIDKDINNAETNYINVLDSTLKSKIKCETHMISEAVKMFNKSAWDEVFEGQVKQVDEIIRDEQTKLLTVVGNQVYQLEDRLDREFTKIDSKIVDLEMTKKSEFIDFERVLKEARRFLYEDFDKDYTNNIAFKFTEIIRAVEKLHGDLFVKKAELEGLVSEMQGTLKMLSDNFETDVKAGVRGNLSEMKTSINEIKSHINDSTNNGRGLLGALLKDIENVQSEVVKKVSLIEEKSKSLDSKYSGDSEKFHEQFINLTSSVADLHTSGISSGLRTWVHRVGGQLKELEKIHETVHGEVMQSLSQVTTALSEQIVSLKRQINEKLVAYVNKLANADDSDLNEWEQVFTDAKVYPGRNNIRDMKAAIKKDSTRIAGQLNAQVEQANEDINSFATAAAKEGTNKFKETLDNKINKHSNNGVSGGICGLIKKEFDKLIGPFNDSEVHPFRRAFRDFDKQLKKLKKQSSATLEIESEIKSLVGYLGSAVTNLEQDIEKFGSTAAAHTKNSARIAIGEAASKIAAEIEMFEENHADAFVGTQLGAKVQELRKHITKLETYVTNDGKGAIDSNIKEIHTKVLDSLGNLIRENDGVSGGEQSDLINKKRVETHKKMEALKNEMKDKLYAMELETAEASDKLAAVIKRVQMSLQKAHKSSTDAVIKIKNEITDAVTKAFQIITEEVQKLFARQKTADLLALKDLVNRQLRTVKRIIKKDLESGNKGFLKTLADSVTKSSIGNKAHIKFLEAPDTRTNVHTASDAFRKCYWGIEAYLKKEITRLHNDNTSSTNPVNADESSYTNRFTGVGGALTTLLEHISEQNKYDHRVPSMLSDLRAAVTALKPDGFSTPNAATLDCITSGLTKFADELDKAYVSVYDGHPDPIDFSQLIVTKPAPVPKEPKQKVDNSQPSQDVLTAEGEKLCKVFFTLLEILLYDFTYLKEECGERWKTEKLCQNDGGRENPLGIYLQRCGYEVAQNESSKDGELRCHEEMKGEKIHNTFIVGAYPALFDTDKDATRAFQTLADCLNLYYQVCHYSTLFSKKHPSSVYQMLTWFSGLPHSPVYDDLSLNGFGGLFKKPEHDDSEEPTISFGDVSYESHDAYPAPITATGLSQTLTEVCTNAHSTLTAILGHGHAGGTYAVDYNTNAAGLAYPANPSQCLDLLVELALRLYHQLCFLHVQCSRKDYAVSWRDCYYGRYVAGSDWRCNDKQCVNQMGNQIADQKANQTCGQTCEQHPKCGLKSPLQSFLEDGLAGFIPHPYSKANCKLSCDMANHRGLPCKTPMGFGEISVKASHTQKGEHIAEALADFCGKQNSPLVKLCAQLTCLLQRVPQTLDDLFSFYYNLLNGWDNMKIKKCMLHREKALEAAVTGAYFGEAYPELDITPMFKSGEKNDTQHSKGNVLCVVNCNNTSPTATCGRYLLPLSVNAWSVYSEKNADKYLSWIVYLTETFYQWLQQLYNECCNYCNKPGSRCFGKVCSKTCPVKSAYASEEAATNLVGKKHTRDCKSIANCPSTRPTLCRYGFVFNSSSNLSGAKFDETKRTCNDICQALQKVLSDKEADEAPLAVLIYRTIPQFLWDIRQKFFWLNVALWSLSFLYLIHIMVIRLDLLHIKSHLHSPSSHRIAAQSLLAAGRVGKLNRVFYLQP</sequence>
<keyword evidence="1" id="KW-0472">Membrane</keyword>
<protein>
    <recommendedName>
        <fullName evidence="3">C3H1-type domain-containing protein</fullName>
    </recommendedName>
</protein>
<gene>
    <name evidence="2" type="ORF">BBBOND_0000100</name>
</gene>
<dbReference type="GeneID" id="24561595"/>
<evidence type="ECO:0008006" key="3">
    <source>
        <dbReference type="Google" id="ProtNLM"/>
    </source>
</evidence>
<keyword evidence="1" id="KW-0812">Transmembrane</keyword>